<dbReference type="Proteomes" id="UP000198870">
    <property type="component" value="Unassembled WGS sequence"/>
</dbReference>
<dbReference type="AlphaFoldDB" id="A0A1G5CM59"/>
<dbReference type="InterPro" id="IPR050903">
    <property type="entry name" value="Bact_Chemotaxis_MeTrfase"/>
</dbReference>
<dbReference type="InterPro" id="IPR022641">
    <property type="entry name" value="CheR_N"/>
</dbReference>
<dbReference type="RefSeq" id="WP_092209206.1">
    <property type="nucleotide sequence ID" value="NZ_FMUX01000003.1"/>
</dbReference>
<keyword evidence="2" id="KW-0808">Transferase</keyword>
<dbReference type="InterPro" id="IPR000780">
    <property type="entry name" value="CheR_MeTrfase"/>
</dbReference>
<dbReference type="PROSITE" id="PS50123">
    <property type="entry name" value="CHER"/>
    <property type="match status" value="1"/>
</dbReference>
<accession>A0A1G5CM59</accession>
<dbReference type="GO" id="GO:0032259">
    <property type="term" value="P:methylation"/>
    <property type="evidence" value="ECO:0007669"/>
    <property type="project" value="UniProtKB-KW"/>
</dbReference>
<name>A0A1G5CM59_9BACT</name>
<sequence length="284" mass="32354">MTPDGVERIEITLLLEAIYQRYGYDFRSFAPASISRRVRQFLSSSGLCSVSQMTERVLRDEGLFSRLVQYVSIPVTEMFRDPFVYRAVREQVAPLLRTWPHIKVWHAGCATGEEVYSLAIVLKETGILKRTTIYATDFNEANLARAREGTYDAARIKEADHRHRQAGGKRPLTEYCRTHRGHATMAPDLARHITFANHNLATDTSFGEVHLVFCRNVLIYFNRALQNRALNLFSESLVHGGFLCLGTRENLTFTEAHGAYVPVSDKTQIYKHSKLTGNVLRDSR</sequence>
<dbReference type="PANTHER" id="PTHR24422:SF8">
    <property type="entry name" value="CHEMOTAXIS PROTEIN"/>
    <property type="match status" value="1"/>
</dbReference>
<organism evidence="2 3">
    <name type="scientific">Desulfoluna spongiiphila</name>
    <dbReference type="NCBI Taxonomy" id="419481"/>
    <lineage>
        <taxon>Bacteria</taxon>
        <taxon>Pseudomonadati</taxon>
        <taxon>Thermodesulfobacteriota</taxon>
        <taxon>Desulfobacteria</taxon>
        <taxon>Desulfobacterales</taxon>
        <taxon>Desulfolunaceae</taxon>
        <taxon>Desulfoluna</taxon>
    </lineage>
</organism>
<evidence type="ECO:0000313" key="2">
    <source>
        <dbReference type="EMBL" id="SCY03533.1"/>
    </source>
</evidence>
<dbReference type="InterPro" id="IPR022642">
    <property type="entry name" value="CheR_C"/>
</dbReference>
<evidence type="ECO:0000313" key="3">
    <source>
        <dbReference type="Proteomes" id="UP000198870"/>
    </source>
</evidence>
<dbReference type="Gene3D" id="3.40.50.150">
    <property type="entry name" value="Vaccinia Virus protein VP39"/>
    <property type="match status" value="1"/>
</dbReference>
<reference evidence="2 3" key="1">
    <citation type="submission" date="2016-10" db="EMBL/GenBank/DDBJ databases">
        <authorList>
            <person name="de Groot N.N."/>
        </authorList>
    </citation>
    <scope>NUCLEOTIDE SEQUENCE [LARGE SCALE GENOMIC DNA]</scope>
    <source>
        <strain evidence="2 3">AA1</strain>
    </source>
</reference>
<dbReference type="SUPFAM" id="SSF53335">
    <property type="entry name" value="S-adenosyl-L-methionine-dependent methyltransferases"/>
    <property type="match status" value="1"/>
</dbReference>
<keyword evidence="2" id="KW-0489">Methyltransferase</keyword>
<evidence type="ECO:0000259" key="1">
    <source>
        <dbReference type="PROSITE" id="PS50123"/>
    </source>
</evidence>
<feature type="domain" description="CheR-type methyltransferase" evidence="1">
    <location>
        <begin position="10"/>
        <end position="251"/>
    </location>
</feature>
<dbReference type="PANTHER" id="PTHR24422">
    <property type="entry name" value="CHEMOTAXIS PROTEIN METHYLTRANSFERASE"/>
    <property type="match status" value="1"/>
</dbReference>
<dbReference type="STRING" id="419481.SAMN05216233_103100"/>
<dbReference type="OrthoDB" id="9786165at2"/>
<dbReference type="SMART" id="SM00138">
    <property type="entry name" value="MeTrc"/>
    <property type="match status" value="1"/>
</dbReference>
<keyword evidence="3" id="KW-1185">Reference proteome</keyword>
<dbReference type="Pfam" id="PF01739">
    <property type="entry name" value="CheR"/>
    <property type="match status" value="1"/>
</dbReference>
<gene>
    <name evidence="2" type="ORF">SAMN05216233_103100</name>
</gene>
<protein>
    <submittedName>
        <fullName evidence="2">Chemotaxis protein methyltransferase CheR</fullName>
    </submittedName>
</protein>
<dbReference type="PRINTS" id="PR00996">
    <property type="entry name" value="CHERMTFRASE"/>
</dbReference>
<proteinExistence type="predicted"/>
<dbReference type="InterPro" id="IPR029063">
    <property type="entry name" value="SAM-dependent_MTases_sf"/>
</dbReference>
<dbReference type="GO" id="GO:0008757">
    <property type="term" value="F:S-adenosylmethionine-dependent methyltransferase activity"/>
    <property type="evidence" value="ECO:0007669"/>
    <property type="project" value="InterPro"/>
</dbReference>
<dbReference type="EMBL" id="FMUX01000003">
    <property type="protein sequence ID" value="SCY03533.1"/>
    <property type="molecule type" value="Genomic_DNA"/>
</dbReference>
<dbReference type="Pfam" id="PF03705">
    <property type="entry name" value="CheR_N"/>
    <property type="match status" value="1"/>
</dbReference>